<sequence>MKHGYLLRISVCFYFLKVQEFAVANIINIGSGPPPFMMGSGMGAGMGGGMGGGMGAGMGAGMFGMPPMMPNGQQTFGGMGLNAFPGSSGTDGLQGCQSWEKDTGSCGIMGFCFDPKEVCRPNKRCCVYNGFGSSGNSGNGISSDTKSKLQEKLNKEQSKLQKIQEKIKKLQTAINQAG</sequence>
<gene>
    <name evidence="2" type="ORF">DdX_17773</name>
</gene>
<protein>
    <submittedName>
        <fullName evidence="2">Uncharacterized protein</fullName>
    </submittedName>
</protein>
<keyword evidence="3" id="KW-1185">Reference proteome</keyword>
<evidence type="ECO:0000256" key="1">
    <source>
        <dbReference type="SAM" id="Coils"/>
    </source>
</evidence>
<keyword evidence="1" id="KW-0175">Coiled coil</keyword>
<feature type="coiled-coil region" evidence="1">
    <location>
        <begin position="146"/>
        <end position="173"/>
    </location>
</feature>
<evidence type="ECO:0000313" key="2">
    <source>
        <dbReference type="EMBL" id="KAI1698644.1"/>
    </source>
</evidence>
<proteinExistence type="predicted"/>
<comment type="caution">
    <text evidence="2">The sequence shown here is derived from an EMBL/GenBank/DDBJ whole genome shotgun (WGS) entry which is preliminary data.</text>
</comment>
<name>A0AAD4MLU4_9BILA</name>
<dbReference type="EMBL" id="JAKKPZ010000209">
    <property type="protein sequence ID" value="KAI1698644.1"/>
    <property type="molecule type" value="Genomic_DNA"/>
</dbReference>
<organism evidence="2 3">
    <name type="scientific">Ditylenchus destructor</name>
    <dbReference type="NCBI Taxonomy" id="166010"/>
    <lineage>
        <taxon>Eukaryota</taxon>
        <taxon>Metazoa</taxon>
        <taxon>Ecdysozoa</taxon>
        <taxon>Nematoda</taxon>
        <taxon>Chromadorea</taxon>
        <taxon>Rhabditida</taxon>
        <taxon>Tylenchina</taxon>
        <taxon>Tylenchomorpha</taxon>
        <taxon>Sphaerularioidea</taxon>
        <taxon>Anguinidae</taxon>
        <taxon>Anguininae</taxon>
        <taxon>Ditylenchus</taxon>
    </lineage>
</organism>
<evidence type="ECO:0000313" key="3">
    <source>
        <dbReference type="Proteomes" id="UP001201812"/>
    </source>
</evidence>
<reference evidence="2" key="1">
    <citation type="submission" date="2022-01" db="EMBL/GenBank/DDBJ databases">
        <title>Genome Sequence Resource for Two Populations of Ditylenchus destructor, the Migratory Endoparasitic Phytonematode.</title>
        <authorList>
            <person name="Zhang H."/>
            <person name="Lin R."/>
            <person name="Xie B."/>
        </authorList>
    </citation>
    <scope>NUCLEOTIDE SEQUENCE</scope>
    <source>
        <strain evidence="2">BazhouSP</strain>
    </source>
</reference>
<dbReference type="Proteomes" id="UP001201812">
    <property type="component" value="Unassembled WGS sequence"/>
</dbReference>
<accession>A0AAD4MLU4</accession>
<dbReference type="AlphaFoldDB" id="A0AAD4MLU4"/>